<dbReference type="Proteomes" id="UP000646478">
    <property type="component" value="Unassembled WGS sequence"/>
</dbReference>
<sequence length="41" mass="4865">MKSLTETQRIAKFLAKWRTLTEAEKWQFIAKLDRLEPAEDA</sequence>
<dbReference type="EMBL" id="BMHH01000002">
    <property type="protein sequence ID" value="GGA81120.1"/>
    <property type="molecule type" value="Genomic_DNA"/>
</dbReference>
<accession>A0A916S2A9</accession>
<name>A0A916S2A9_9HYPH</name>
<reference evidence="1" key="2">
    <citation type="submission" date="2020-09" db="EMBL/GenBank/DDBJ databases">
        <authorList>
            <person name="Sun Q."/>
            <person name="Zhou Y."/>
        </authorList>
    </citation>
    <scope>NUCLEOTIDE SEQUENCE</scope>
    <source>
        <strain evidence="1">CGMCC 1.15082</strain>
    </source>
</reference>
<organism evidence="1 2">
    <name type="scientific">Brucella endophytica</name>
    <dbReference type="NCBI Taxonomy" id="1963359"/>
    <lineage>
        <taxon>Bacteria</taxon>
        <taxon>Pseudomonadati</taxon>
        <taxon>Pseudomonadota</taxon>
        <taxon>Alphaproteobacteria</taxon>
        <taxon>Hyphomicrobiales</taxon>
        <taxon>Brucellaceae</taxon>
        <taxon>Brucella/Ochrobactrum group</taxon>
        <taxon>Brucella</taxon>
    </lineage>
</organism>
<keyword evidence="2" id="KW-1185">Reference proteome</keyword>
<protein>
    <submittedName>
        <fullName evidence="1">Uncharacterized protein</fullName>
    </submittedName>
</protein>
<reference evidence="1" key="1">
    <citation type="journal article" date="2014" name="Int. J. Syst. Evol. Microbiol.">
        <title>Complete genome sequence of Corynebacterium casei LMG S-19264T (=DSM 44701T), isolated from a smear-ripened cheese.</title>
        <authorList>
            <consortium name="US DOE Joint Genome Institute (JGI-PGF)"/>
            <person name="Walter F."/>
            <person name="Albersmeier A."/>
            <person name="Kalinowski J."/>
            <person name="Ruckert C."/>
        </authorList>
    </citation>
    <scope>NUCLEOTIDE SEQUENCE</scope>
    <source>
        <strain evidence="1">CGMCC 1.15082</strain>
    </source>
</reference>
<dbReference type="AlphaFoldDB" id="A0A916S2A9"/>
<proteinExistence type="predicted"/>
<evidence type="ECO:0000313" key="1">
    <source>
        <dbReference type="EMBL" id="GGA81120.1"/>
    </source>
</evidence>
<evidence type="ECO:0000313" key="2">
    <source>
        <dbReference type="Proteomes" id="UP000646478"/>
    </source>
</evidence>
<gene>
    <name evidence="1" type="ORF">GCM10011491_05520</name>
</gene>
<comment type="caution">
    <text evidence="1">The sequence shown here is derived from an EMBL/GenBank/DDBJ whole genome shotgun (WGS) entry which is preliminary data.</text>
</comment>